<dbReference type="InterPro" id="IPR012340">
    <property type="entry name" value="NA-bd_OB-fold"/>
</dbReference>
<dbReference type="GO" id="GO:0070187">
    <property type="term" value="C:shelterin complex"/>
    <property type="evidence" value="ECO:0007669"/>
    <property type="project" value="TreeGrafter"/>
</dbReference>
<feature type="region of interest" description="Disordered" evidence="7">
    <location>
        <begin position="81"/>
        <end position="117"/>
    </location>
</feature>
<dbReference type="InterPro" id="IPR015010">
    <property type="entry name" value="TERF2IP_Myb"/>
</dbReference>
<keyword evidence="6" id="KW-0010">Activator</keyword>
<keyword evidence="4" id="KW-0238">DNA-binding</keyword>
<feature type="compositionally biased region" description="Basic and acidic residues" evidence="7">
    <location>
        <begin position="169"/>
        <end position="184"/>
    </location>
</feature>
<protein>
    <recommendedName>
        <fullName evidence="6">Telomeric repeat-binding factor 2-interacting protein 1</fullName>
        <shortName evidence="6">TERF2-interacting telomeric protein 1</shortName>
    </recommendedName>
    <alternativeName>
        <fullName evidence="6">Repressor/activator protein 1 homolog</fullName>
    </alternativeName>
</protein>
<dbReference type="GO" id="GO:0031848">
    <property type="term" value="P:protection from non-homologous end joining at telomere"/>
    <property type="evidence" value="ECO:0007669"/>
    <property type="project" value="TreeGrafter"/>
</dbReference>
<evidence type="ECO:0000256" key="7">
    <source>
        <dbReference type="SAM" id="MobiDB-lite"/>
    </source>
</evidence>
<dbReference type="Pfam" id="PF08914">
    <property type="entry name" value="Myb_Rap1"/>
    <property type="match status" value="1"/>
</dbReference>
<dbReference type="GO" id="GO:0010833">
    <property type="term" value="P:telomere maintenance via telomere lengthening"/>
    <property type="evidence" value="ECO:0007669"/>
    <property type="project" value="UniProtKB-UniRule"/>
</dbReference>
<evidence type="ECO:0000256" key="5">
    <source>
        <dbReference type="ARBA" id="ARBA00023242"/>
    </source>
</evidence>
<gene>
    <name evidence="9" type="ORF">CTOB1V02_LOCUS9477</name>
</gene>
<feature type="region of interest" description="Disordered" evidence="7">
    <location>
        <begin position="142"/>
        <end position="219"/>
    </location>
</feature>
<dbReference type="AlphaFoldDB" id="A0A7R8WIQ4"/>
<evidence type="ECO:0000256" key="1">
    <source>
        <dbReference type="ARBA" id="ARBA00010467"/>
    </source>
</evidence>
<keyword evidence="2 6" id="KW-0158">Chromosome</keyword>
<comment type="similarity">
    <text evidence="1 6">Belongs to the RAP1 family.</text>
</comment>
<dbReference type="GO" id="GO:0003697">
    <property type="term" value="F:single-stranded DNA binding"/>
    <property type="evidence" value="ECO:0007669"/>
    <property type="project" value="InterPro"/>
</dbReference>
<dbReference type="SUPFAM" id="SSF50249">
    <property type="entry name" value="Nucleic acid-binding proteins"/>
    <property type="match status" value="1"/>
</dbReference>
<dbReference type="InterPro" id="IPR009057">
    <property type="entry name" value="Homeodomain-like_sf"/>
</dbReference>
<accession>A0A7R8WIQ4</accession>
<sequence length="441" mass="49770">MFSRQAKIILDCILKNDTSIVAWEKIGMCRAYCDEPGEIDWTKAEWLKLEDGDECPPGHILVVLRNALPSEEEGMKMAKMFGPDDSEGTVTDGGIPKEPVENPGLEEKRDGSEGQPNNVVSCSRLNCRLLECAENREYGTKTSGAVASKDRPNPASNQLAVSSSGATRSNKECGDNTESSEERASAQTNRTVYTPTSRPILNHASVPARTHGSRTSAWVAHPPARGTPFRYMEDLAILAFLLTQDSVANIRGNQIWHRMEDYKFLPGRTWQSLRNRFLKHIQKNLKDYPEIPESLRNSQMRTLDAPEKPFPPPPVRGYRPPRACILNSRENFQQVISAWKKEFLRIQQEQQSNSDSFEDCSWDRSADWHRIVVFDEGIKSRVLQFLDKGSRCLIQGRINYRNFVGSDGMARTSTTIVANDVVLIDRQAAQKELEEELVDKV</sequence>
<dbReference type="PANTHER" id="PTHR16466">
    <property type="entry name" value="TELOMERE REPEAT-BINDING FACTOR 2-INTERACTING PROTEIN 1"/>
    <property type="match status" value="1"/>
</dbReference>
<keyword evidence="6" id="KW-0804">Transcription</keyword>
<comment type="subunit">
    <text evidence="6">Homodimer.</text>
</comment>
<proteinExistence type="inferred from homology"/>
<keyword evidence="3 6" id="KW-0779">Telomere</keyword>
<dbReference type="InterPro" id="IPR039595">
    <property type="entry name" value="TE2IP/Rap1"/>
</dbReference>
<dbReference type="Pfam" id="PF00436">
    <property type="entry name" value="SSB"/>
    <property type="match status" value="1"/>
</dbReference>
<keyword evidence="5 6" id="KW-0539">Nucleus</keyword>
<dbReference type="CDD" id="cd04496">
    <property type="entry name" value="SSB_OBF"/>
    <property type="match status" value="1"/>
</dbReference>
<organism evidence="9">
    <name type="scientific">Cyprideis torosa</name>
    <dbReference type="NCBI Taxonomy" id="163714"/>
    <lineage>
        <taxon>Eukaryota</taxon>
        <taxon>Metazoa</taxon>
        <taxon>Ecdysozoa</taxon>
        <taxon>Arthropoda</taxon>
        <taxon>Crustacea</taxon>
        <taxon>Oligostraca</taxon>
        <taxon>Ostracoda</taxon>
        <taxon>Podocopa</taxon>
        <taxon>Podocopida</taxon>
        <taxon>Cytherocopina</taxon>
        <taxon>Cytheroidea</taxon>
        <taxon>Cytherideidae</taxon>
        <taxon>Cyprideis</taxon>
    </lineage>
</organism>
<evidence type="ECO:0000256" key="4">
    <source>
        <dbReference type="ARBA" id="ARBA00023125"/>
    </source>
</evidence>
<reference evidence="9" key="1">
    <citation type="submission" date="2020-11" db="EMBL/GenBank/DDBJ databases">
        <authorList>
            <person name="Tran Van P."/>
        </authorList>
    </citation>
    <scope>NUCLEOTIDE SEQUENCE</scope>
</reference>
<comment type="function">
    <text evidence="6">Acts both as a regulator of telomere function and as a transcription regulator. Involved in the regulation of telomere length and protection as a component of the shelterin complex (telosome). Does not bind DNA directly: recruited to telomeric double-stranded 5'-TTAGGG-3' repeats via its interaction with terf2. Independently of its function in telomeres, also acts as a transcription regulator: recruited to extratelomeric 5'-TTAGGG-3' sites via its association with terf2 or other factors, and regulates gene expression.</text>
</comment>
<feature type="domain" description="TERF2-interacting telomeric protein 1 Myb" evidence="8">
    <location>
        <begin position="232"/>
        <end position="287"/>
    </location>
</feature>
<evidence type="ECO:0000256" key="6">
    <source>
        <dbReference type="RuleBase" id="RU367107"/>
    </source>
</evidence>
<evidence type="ECO:0000256" key="2">
    <source>
        <dbReference type="ARBA" id="ARBA00022454"/>
    </source>
</evidence>
<dbReference type="Gene3D" id="2.40.50.140">
    <property type="entry name" value="Nucleic acid-binding proteins"/>
    <property type="match status" value="1"/>
</dbReference>
<dbReference type="GO" id="GO:0006355">
    <property type="term" value="P:regulation of DNA-templated transcription"/>
    <property type="evidence" value="ECO:0007669"/>
    <property type="project" value="UniProtKB-UniRule"/>
</dbReference>
<keyword evidence="6" id="KW-0805">Transcription regulation</keyword>
<dbReference type="OrthoDB" id="1078367at2759"/>
<feature type="compositionally biased region" description="Polar residues" evidence="7">
    <location>
        <begin position="154"/>
        <end position="168"/>
    </location>
</feature>
<dbReference type="Gene3D" id="1.10.10.60">
    <property type="entry name" value="Homeodomain-like"/>
    <property type="match status" value="1"/>
</dbReference>
<dbReference type="PANTHER" id="PTHR16466:SF6">
    <property type="entry name" value="TELOMERIC REPEAT-BINDING FACTOR 2-INTERACTING PROTEIN 1"/>
    <property type="match status" value="1"/>
</dbReference>
<name>A0A7R8WIQ4_9CRUS</name>
<dbReference type="EMBL" id="OB663712">
    <property type="protein sequence ID" value="CAD7231630.1"/>
    <property type="molecule type" value="Genomic_DNA"/>
</dbReference>
<evidence type="ECO:0000259" key="8">
    <source>
        <dbReference type="Pfam" id="PF08914"/>
    </source>
</evidence>
<dbReference type="PROSITE" id="PS50935">
    <property type="entry name" value="SSB"/>
    <property type="match status" value="1"/>
</dbReference>
<dbReference type="SUPFAM" id="SSF46689">
    <property type="entry name" value="Homeodomain-like"/>
    <property type="match status" value="1"/>
</dbReference>
<evidence type="ECO:0000313" key="9">
    <source>
        <dbReference type="EMBL" id="CAD7231630.1"/>
    </source>
</evidence>
<evidence type="ECO:0000256" key="3">
    <source>
        <dbReference type="ARBA" id="ARBA00022895"/>
    </source>
</evidence>
<feature type="compositionally biased region" description="Polar residues" evidence="7">
    <location>
        <begin position="185"/>
        <end position="199"/>
    </location>
</feature>
<comment type="subcellular location">
    <subcellularLocation>
        <location evidence="6">Nucleus</location>
    </subcellularLocation>
    <subcellularLocation>
        <location evidence="6">Chromosome</location>
        <location evidence="6">Telomere</location>
    </subcellularLocation>
</comment>
<dbReference type="GO" id="GO:0042162">
    <property type="term" value="F:telomeric DNA binding"/>
    <property type="evidence" value="ECO:0007669"/>
    <property type="project" value="TreeGrafter"/>
</dbReference>
<dbReference type="InterPro" id="IPR000424">
    <property type="entry name" value="Primosome_PriB/ssb"/>
</dbReference>